<dbReference type="InterPro" id="IPR001750">
    <property type="entry name" value="ND/Mrp_TM"/>
</dbReference>
<feature type="transmembrane region" description="Helical" evidence="1">
    <location>
        <begin position="38"/>
        <end position="61"/>
    </location>
</feature>
<dbReference type="EC" id="1.12.98.3" evidence="3"/>
<name>A0A7G9ZAM9_9EURY</name>
<feature type="domain" description="NADH:quinone oxidoreductase/Mrp antiporter transmembrane" evidence="2">
    <location>
        <begin position="132"/>
        <end position="437"/>
    </location>
</feature>
<dbReference type="PRINTS" id="PR01434">
    <property type="entry name" value="NADHDHGNASE5"/>
</dbReference>
<keyword evidence="1" id="KW-0472">Membrane</keyword>
<evidence type="ECO:0000313" key="3">
    <source>
        <dbReference type="EMBL" id="QNO57313.1"/>
    </source>
</evidence>
<feature type="transmembrane region" description="Helical" evidence="1">
    <location>
        <begin position="222"/>
        <end position="240"/>
    </location>
</feature>
<sequence>MVVIESISPLLAISCPFICVFLIMLFSKRPNIREGCTIFASILQFLIVFSMAPIIVAGNVIECPLFSIFTGLDFVFRVDAFGLIFAITSSFLWILVSSYSIGYMRTLREHAQTRYYACFALAIFGAVGIALSKNLITMYFFYEALTISTYPLVAHNGLPEWGHKAETSEEAEEARFAGRKYLAYLFFSGWFFFVAIVLTFYLTGTTDFENGGILTIASASRLTLMMLFALFMLGSLKAAWMPLHSWLPTAMAAPTPVSALLHAVAVVKAGVFVVVRVVCYIYGIELMSALGLGIILVSIAAFTMIVASLMAIAQDNLKKRLAYSTISQLSYILFGVALLNTMGVQGAMLHIPFHGFMKITLFMCAGAIIAVTGKKNISEMAGIGRAMPVTMAAFTVGALGMSGIPPVCGFISKWYLGLGTLEAHSLGLLAVLMISSLLDIVYFFPIIYTAFFGKPEGWTEGGEEPKKAVIKEASIFMLIPLTLTAIFSIIFCLFPDTFYILELAQTAVAGLGGA</sequence>
<organism evidence="3">
    <name type="scientific">Candidatus Methanophaga sp. ANME-1 ERB7</name>
    <dbReference type="NCBI Taxonomy" id="2759913"/>
    <lineage>
        <taxon>Archaea</taxon>
        <taxon>Methanobacteriati</taxon>
        <taxon>Methanobacteriota</taxon>
        <taxon>Stenosarchaea group</taxon>
        <taxon>Methanomicrobia</taxon>
        <taxon>Candidatus Methanophagales</taxon>
        <taxon>Candidatus Methanophagaceae</taxon>
        <taxon>Candidatus Methanophaga</taxon>
    </lineage>
</organism>
<feature type="transmembrane region" description="Helical" evidence="1">
    <location>
        <begin position="391"/>
        <end position="416"/>
    </location>
</feature>
<feature type="transmembrane region" description="Helical" evidence="1">
    <location>
        <begin position="181"/>
        <end position="202"/>
    </location>
</feature>
<feature type="transmembrane region" description="Helical" evidence="1">
    <location>
        <begin position="6"/>
        <end position="26"/>
    </location>
</feature>
<reference evidence="3" key="1">
    <citation type="submission" date="2020-06" db="EMBL/GenBank/DDBJ databases">
        <title>Unique genomic features of the anaerobic methanotrophic archaea.</title>
        <authorList>
            <person name="Chadwick G.L."/>
            <person name="Skennerton C.T."/>
            <person name="Laso-Perez R."/>
            <person name="Leu A.O."/>
            <person name="Speth D.R."/>
            <person name="Yu H."/>
            <person name="Morgan-Lang C."/>
            <person name="Hatzenpichler R."/>
            <person name="Goudeau D."/>
            <person name="Malmstrom R."/>
            <person name="Brazelton W.J."/>
            <person name="Woyke T."/>
            <person name="Hallam S.J."/>
            <person name="Tyson G.W."/>
            <person name="Wegener G."/>
            <person name="Boetius A."/>
            <person name="Orphan V."/>
        </authorList>
    </citation>
    <scope>NUCLEOTIDE SEQUENCE</scope>
</reference>
<dbReference type="PANTHER" id="PTHR43373">
    <property type="entry name" value="NA(+)/H(+) ANTIPORTER SUBUNIT"/>
    <property type="match status" value="1"/>
</dbReference>
<feature type="transmembrane region" description="Helical" evidence="1">
    <location>
        <begin position="81"/>
        <end position="103"/>
    </location>
</feature>
<dbReference type="AlphaFoldDB" id="A0A7G9ZAM9"/>
<feature type="transmembrane region" description="Helical" evidence="1">
    <location>
        <begin position="289"/>
        <end position="314"/>
    </location>
</feature>
<dbReference type="InterPro" id="IPR050616">
    <property type="entry name" value="CPA3_Na-H_Antiporter_A"/>
</dbReference>
<evidence type="ECO:0000259" key="2">
    <source>
        <dbReference type="Pfam" id="PF00361"/>
    </source>
</evidence>
<keyword evidence="3" id="KW-0560">Oxidoreductase</keyword>
<evidence type="ECO:0000256" key="1">
    <source>
        <dbReference type="SAM" id="Phobius"/>
    </source>
</evidence>
<keyword evidence="1" id="KW-1133">Transmembrane helix</keyword>
<feature type="transmembrane region" description="Helical" evidence="1">
    <location>
        <begin position="351"/>
        <end position="371"/>
    </location>
</feature>
<feature type="transmembrane region" description="Helical" evidence="1">
    <location>
        <begin position="260"/>
        <end position="282"/>
    </location>
</feature>
<dbReference type="EMBL" id="MT631685">
    <property type="protein sequence ID" value="QNO57313.1"/>
    <property type="molecule type" value="Genomic_DNA"/>
</dbReference>
<feature type="transmembrane region" description="Helical" evidence="1">
    <location>
        <begin position="115"/>
        <end position="142"/>
    </location>
</feature>
<feature type="transmembrane region" description="Helical" evidence="1">
    <location>
        <begin position="428"/>
        <end position="453"/>
    </location>
</feature>
<dbReference type="GO" id="GO:0051911">
    <property type="term" value="F:Methanosarcina-phenazine hydrogenase activity"/>
    <property type="evidence" value="ECO:0007669"/>
    <property type="project" value="UniProtKB-EC"/>
</dbReference>
<gene>
    <name evidence="3" type="primary">fpoL_1</name>
    <name evidence="3" type="ORF">GHLBPCAD_00002</name>
</gene>
<feature type="transmembrane region" description="Helical" evidence="1">
    <location>
        <begin position="320"/>
        <end position="339"/>
    </location>
</feature>
<keyword evidence="1" id="KW-0812">Transmembrane</keyword>
<accession>A0A7G9ZAM9</accession>
<dbReference type="PANTHER" id="PTHR43373:SF1">
    <property type="entry name" value="NA(+)_H(+) ANTIPORTER SUBUNIT A"/>
    <property type="match status" value="1"/>
</dbReference>
<proteinExistence type="predicted"/>
<feature type="transmembrane region" description="Helical" evidence="1">
    <location>
        <begin position="473"/>
        <end position="494"/>
    </location>
</feature>
<dbReference type="Pfam" id="PF00361">
    <property type="entry name" value="Proton_antipo_M"/>
    <property type="match status" value="1"/>
</dbReference>
<protein>
    <submittedName>
        <fullName evidence="3">F(420)H(2) dehydrogenase subunit L</fullName>
        <ecNumber evidence="3">1.12.98.3</ecNumber>
    </submittedName>
</protein>